<protein>
    <recommendedName>
        <fullName evidence="2">DUF7729 domain-containing protein</fullName>
    </recommendedName>
</protein>
<evidence type="ECO:0000259" key="2">
    <source>
        <dbReference type="Pfam" id="PF24855"/>
    </source>
</evidence>
<feature type="compositionally biased region" description="Low complexity" evidence="1">
    <location>
        <begin position="73"/>
        <end position="102"/>
    </location>
</feature>
<name>A0A5J5EF95_9PEZI</name>
<dbReference type="PANTHER" id="PTHR39460">
    <property type="entry name" value="EXPRESSED PROTEIN"/>
    <property type="match status" value="1"/>
</dbReference>
<feature type="region of interest" description="Disordered" evidence="1">
    <location>
        <begin position="69"/>
        <end position="102"/>
    </location>
</feature>
<feature type="domain" description="DUF7729" evidence="2">
    <location>
        <begin position="108"/>
        <end position="313"/>
    </location>
</feature>
<dbReference type="AlphaFoldDB" id="A0A5J5EF95"/>
<gene>
    <name evidence="3" type="ORF">FN846DRAFT_502488</name>
</gene>
<dbReference type="InterPro" id="IPR056146">
    <property type="entry name" value="DUF7729"/>
</dbReference>
<proteinExistence type="predicted"/>
<evidence type="ECO:0000313" key="3">
    <source>
        <dbReference type="EMBL" id="KAA8893659.1"/>
    </source>
</evidence>
<evidence type="ECO:0000313" key="4">
    <source>
        <dbReference type="Proteomes" id="UP000326924"/>
    </source>
</evidence>
<keyword evidence="4" id="KW-1185">Reference proteome</keyword>
<accession>A0A5J5EF95</accession>
<dbReference type="Pfam" id="PF24855">
    <property type="entry name" value="DUF7729"/>
    <property type="match status" value="1"/>
</dbReference>
<organism evidence="3 4">
    <name type="scientific">Sphaerosporella brunnea</name>
    <dbReference type="NCBI Taxonomy" id="1250544"/>
    <lineage>
        <taxon>Eukaryota</taxon>
        <taxon>Fungi</taxon>
        <taxon>Dikarya</taxon>
        <taxon>Ascomycota</taxon>
        <taxon>Pezizomycotina</taxon>
        <taxon>Pezizomycetes</taxon>
        <taxon>Pezizales</taxon>
        <taxon>Pyronemataceae</taxon>
        <taxon>Sphaerosporella</taxon>
    </lineage>
</organism>
<reference evidence="3 4" key="1">
    <citation type="submission" date="2019-09" db="EMBL/GenBank/DDBJ databases">
        <title>Draft genome of the ectomycorrhizal ascomycete Sphaerosporella brunnea.</title>
        <authorList>
            <consortium name="DOE Joint Genome Institute"/>
            <person name="Benucci G.M."/>
            <person name="Marozzi G."/>
            <person name="Antonielli L."/>
            <person name="Sanchez S."/>
            <person name="Marco P."/>
            <person name="Wang X."/>
            <person name="Falini L.B."/>
            <person name="Barry K."/>
            <person name="Haridas S."/>
            <person name="Lipzen A."/>
            <person name="Labutti K."/>
            <person name="Grigoriev I.V."/>
            <person name="Murat C."/>
            <person name="Martin F."/>
            <person name="Albertini E."/>
            <person name="Donnini D."/>
            <person name="Bonito G."/>
        </authorList>
    </citation>
    <scope>NUCLEOTIDE SEQUENCE [LARGE SCALE GENOMIC DNA]</scope>
    <source>
        <strain evidence="3 4">Sb_GMNB300</strain>
    </source>
</reference>
<dbReference type="Proteomes" id="UP000326924">
    <property type="component" value="Unassembled WGS sequence"/>
</dbReference>
<sequence length="346" mass="36675">MSPPLRQPTLFSRKRAQPIPSTSSTYFRLWLTLLVLVTLCGGLVAGSPLEDVVEEVALARRSAAAKTDDLPVSTRSTRASSSSCATTTRASTTTIPSSTPSSSVDIDTPYPFDAISLATNVTTSCSNFISSIVNNQSFRDCIPLSGLLRDSVGFFDIMKDGAFTTTTILDRSCNVDVDKCGALMDSYSGPLRSSNVCQSDYQLQNPIVTDMYTALVAYRTLYAAGCLKASSGDYCFVDAVTNATSPQDLFIYSLALGTTLPTGSNLTCSQCLANTMRAFSIAAGNKTQPVSSVYVSAAEQINSECGTNFVDATVTIYDNLSPPKPGSGYTAAAMVLLALLGFLHLL</sequence>
<dbReference type="PANTHER" id="PTHR39460:SF1">
    <property type="entry name" value="C6 TRANSCRIPTION FACTOR"/>
    <property type="match status" value="1"/>
</dbReference>
<evidence type="ECO:0000256" key="1">
    <source>
        <dbReference type="SAM" id="MobiDB-lite"/>
    </source>
</evidence>
<dbReference type="OrthoDB" id="2564812at2759"/>
<dbReference type="EMBL" id="VXIS01000415">
    <property type="protein sequence ID" value="KAA8893659.1"/>
    <property type="molecule type" value="Genomic_DNA"/>
</dbReference>
<dbReference type="InParanoid" id="A0A5J5EF95"/>
<comment type="caution">
    <text evidence="3">The sequence shown here is derived from an EMBL/GenBank/DDBJ whole genome shotgun (WGS) entry which is preliminary data.</text>
</comment>